<dbReference type="OrthoDB" id="9805728at2"/>
<gene>
    <name evidence="2" type="ORF">CLV48_101185</name>
</gene>
<sequence length="360" mass="41791">MNKNILPTLFSLILLLFIVANYSIDKKTFQRFVSNPDLVTVNPYPDWKGTPLDENGRFSNLYIPFESSFVELLKWQTSINPQKQLKKNESRRLIVDFDSTVFHGNEDYLMWLGHATFLMRIHGKVFLIDPFLFDNAFLKRESELPFPVEKLPALDYLLLSHNHRDHLDSKSIKYLTEKNNNLKILTGLGIESIIKSWSNGHPIQEAGWYQQYSLLDSAIQITYVPSRHWSRRWIWDDNKSLWGGFFIQNEDYSIYFMGDSGNGPHFEDIKNTLGPPDYCLMGVGAFKPEWFMHQAHISPNDAIDAFNVLNGKYFIPMHFGTLDLSDEPRMEPWDILVQNKESINGALINPILGKNLLQKN</sequence>
<feature type="domain" description="Metallo-beta-lactamase" evidence="1">
    <location>
        <begin position="126"/>
        <end position="319"/>
    </location>
</feature>
<dbReference type="Pfam" id="PF12706">
    <property type="entry name" value="Lactamase_B_2"/>
    <property type="match status" value="1"/>
</dbReference>
<dbReference type="GO" id="GO:0005737">
    <property type="term" value="C:cytoplasm"/>
    <property type="evidence" value="ECO:0007669"/>
    <property type="project" value="TreeGrafter"/>
</dbReference>
<dbReference type="Proteomes" id="UP000240708">
    <property type="component" value="Unassembled WGS sequence"/>
</dbReference>
<dbReference type="EMBL" id="PYGF01000001">
    <property type="protein sequence ID" value="PSL07255.1"/>
    <property type="molecule type" value="Genomic_DNA"/>
</dbReference>
<proteinExistence type="predicted"/>
<keyword evidence="3" id="KW-1185">Reference proteome</keyword>
<dbReference type="Gene3D" id="3.60.15.10">
    <property type="entry name" value="Ribonuclease Z/Hydroxyacylglutathione hydrolase-like"/>
    <property type="match status" value="1"/>
</dbReference>
<dbReference type="PANTHER" id="PTHR15032">
    <property type="entry name" value="N-ACYL-PHOSPHATIDYLETHANOLAMINE-HYDROLYZING PHOSPHOLIPASE D"/>
    <property type="match status" value="1"/>
</dbReference>
<organism evidence="2 3">
    <name type="scientific">Cecembia rubra</name>
    <dbReference type="NCBI Taxonomy" id="1485585"/>
    <lineage>
        <taxon>Bacteria</taxon>
        <taxon>Pseudomonadati</taxon>
        <taxon>Bacteroidota</taxon>
        <taxon>Cytophagia</taxon>
        <taxon>Cytophagales</taxon>
        <taxon>Cyclobacteriaceae</taxon>
        <taxon>Cecembia</taxon>
    </lineage>
</organism>
<dbReference type="AlphaFoldDB" id="A0A2P8ECQ3"/>
<evidence type="ECO:0000259" key="1">
    <source>
        <dbReference type="Pfam" id="PF12706"/>
    </source>
</evidence>
<evidence type="ECO:0000313" key="3">
    <source>
        <dbReference type="Proteomes" id="UP000240708"/>
    </source>
</evidence>
<dbReference type="PANTHER" id="PTHR15032:SF4">
    <property type="entry name" value="N-ACYL-PHOSPHATIDYLETHANOLAMINE-HYDROLYZING PHOSPHOLIPASE D"/>
    <property type="match status" value="1"/>
</dbReference>
<dbReference type="InterPro" id="IPR036866">
    <property type="entry name" value="RibonucZ/Hydroxyglut_hydro"/>
</dbReference>
<accession>A0A2P8ECQ3</accession>
<comment type="caution">
    <text evidence="2">The sequence shown here is derived from an EMBL/GenBank/DDBJ whole genome shotgun (WGS) entry which is preliminary data.</text>
</comment>
<protein>
    <submittedName>
        <fullName evidence="2">L-ascorbate metabolism protein UlaG (Beta-lactamase superfamily)</fullName>
    </submittedName>
</protein>
<evidence type="ECO:0000313" key="2">
    <source>
        <dbReference type="EMBL" id="PSL07255.1"/>
    </source>
</evidence>
<dbReference type="SUPFAM" id="SSF56281">
    <property type="entry name" value="Metallo-hydrolase/oxidoreductase"/>
    <property type="match status" value="1"/>
</dbReference>
<name>A0A2P8ECQ3_9BACT</name>
<dbReference type="RefSeq" id="WP_106565366.1">
    <property type="nucleotide sequence ID" value="NZ_PYGF01000001.1"/>
</dbReference>
<dbReference type="InterPro" id="IPR001279">
    <property type="entry name" value="Metallo-B-lactamas"/>
</dbReference>
<reference evidence="2 3" key="1">
    <citation type="submission" date="2018-03" db="EMBL/GenBank/DDBJ databases">
        <title>Genomic Encyclopedia of Archaeal and Bacterial Type Strains, Phase II (KMG-II): from individual species to whole genera.</title>
        <authorList>
            <person name="Goeker M."/>
        </authorList>
    </citation>
    <scope>NUCLEOTIDE SEQUENCE [LARGE SCALE GENOMIC DNA]</scope>
    <source>
        <strain evidence="2 3">DSM 28057</strain>
    </source>
</reference>